<reference evidence="1" key="1">
    <citation type="submission" date="2021-02" db="EMBL/GenBank/DDBJ databases">
        <authorList>
            <consortium name="DOE Joint Genome Institute"/>
            <person name="Ahrendt S."/>
            <person name="Looney B.P."/>
            <person name="Miyauchi S."/>
            <person name="Morin E."/>
            <person name="Drula E."/>
            <person name="Courty P.E."/>
            <person name="Chicoki N."/>
            <person name="Fauchery L."/>
            <person name="Kohler A."/>
            <person name="Kuo A."/>
            <person name="Labutti K."/>
            <person name="Pangilinan J."/>
            <person name="Lipzen A."/>
            <person name="Riley R."/>
            <person name="Andreopoulos W."/>
            <person name="He G."/>
            <person name="Johnson J."/>
            <person name="Barry K.W."/>
            <person name="Grigoriev I.V."/>
            <person name="Nagy L."/>
            <person name="Hibbett D."/>
            <person name="Henrissat B."/>
            <person name="Matheny P.B."/>
            <person name="Labbe J."/>
            <person name="Martin F."/>
        </authorList>
    </citation>
    <scope>NUCLEOTIDE SEQUENCE</scope>
    <source>
        <strain evidence="1">FP105234-sp</strain>
    </source>
</reference>
<gene>
    <name evidence="1" type="ORF">FA95DRAFT_354363</name>
</gene>
<keyword evidence="2" id="KW-1185">Reference proteome</keyword>
<evidence type="ECO:0000313" key="1">
    <source>
        <dbReference type="EMBL" id="KAI0051215.1"/>
    </source>
</evidence>
<name>A0ACB8S4C9_9AGAM</name>
<proteinExistence type="predicted"/>
<comment type="caution">
    <text evidence="1">The sequence shown here is derived from an EMBL/GenBank/DDBJ whole genome shotgun (WGS) entry which is preliminary data.</text>
</comment>
<reference evidence="1" key="2">
    <citation type="journal article" date="2022" name="New Phytol.">
        <title>Evolutionary transition to the ectomycorrhizal habit in the genomes of a hyperdiverse lineage of mushroom-forming fungi.</title>
        <authorList>
            <person name="Looney B."/>
            <person name="Miyauchi S."/>
            <person name="Morin E."/>
            <person name="Drula E."/>
            <person name="Courty P.E."/>
            <person name="Kohler A."/>
            <person name="Kuo A."/>
            <person name="LaButti K."/>
            <person name="Pangilinan J."/>
            <person name="Lipzen A."/>
            <person name="Riley R."/>
            <person name="Andreopoulos W."/>
            <person name="He G."/>
            <person name="Johnson J."/>
            <person name="Nolan M."/>
            <person name="Tritt A."/>
            <person name="Barry K.W."/>
            <person name="Grigoriev I.V."/>
            <person name="Nagy L.G."/>
            <person name="Hibbett D."/>
            <person name="Henrissat B."/>
            <person name="Matheny P.B."/>
            <person name="Labbe J."/>
            <person name="Martin F.M."/>
        </authorList>
    </citation>
    <scope>NUCLEOTIDE SEQUENCE</scope>
    <source>
        <strain evidence="1">FP105234-sp</strain>
    </source>
</reference>
<organism evidence="1 2">
    <name type="scientific">Auriscalpium vulgare</name>
    <dbReference type="NCBI Taxonomy" id="40419"/>
    <lineage>
        <taxon>Eukaryota</taxon>
        <taxon>Fungi</taxon>
        <taxon>Dikarya</taxon>
        <taxon>Basidiomycota</taxon>
        <taxon>Agaricomycotina</taxon>
        <taxon>Agaricomycetes</taxon>
        <taxon>Russulales</taxon>
        <taxon>Auriscalpiaceae</taxon>
        <taxon>Auriscalpium</taxon>
    </lineage>
</organism>
<evidence type="ECO:0000313" key="2">
    <source>
        <dbReference type="Proteomes" id="UP000814033"/>
    </source>
</evidence>
<sequence>MVTGLIAYRAWVHYRSSSLVRIRVGRDRSLSLLLLLVESGAVYCAVWIVGIVFWSLPNVGDPFDIFVAMLPQMTAMYPTVIVALCALQRSYTDTITNASSDLLPTAARFPSTPAGQPGSRIQYPSSARVVDIAFPSSTNGRSFSSGSSVSSILHVDDNFDPEKTLPPLPESSHLSMQAAAVLL</sequence>
<protein>
    <submittedName>
        <fullName evidence="1">Uncharacterized protein</fullName>
    </submittedName>
</protein>
<dbReference type="Proteomes" id="UP000814033">
    <property type="component" value="Unassembled WGS sequence"/>
</dbReference>
<dbReference type="EMBL" id="MU275854">
    <property type="protein sequence ID" value="KAI0051215.1"/>
    <property type="molecule type" value="Genomic_DNA"/>
</dbReference>
<accession>A0ACB8S4C9</accession>